<dbReference type="RefSeq" id="WP_345255803.1">
    <property type="nucleotide sequence ID" value="NZ_BAABGY010000007.1"/>
</dbReference>
<dbReference type="Gene3D" id="3.30.420.260">
    <property type="match status" value="1"/>
</dbReference>
<proteinExistence type="predicted"/>
<protein>
    <recommendedName>
        <fullName evidence="3">DUF3822 family protein</fullName>
    </recommendedName>
</protein>
<evidence type="ECO:0000313" key="1">
    <source>
        <dbReference type="EMBL" id="GAA4330983.1"/>
    </source>
</evidence>
<gene>
    <name evidence="1" type="ORF">GCM10023184_22430</name>
</gene>
<dbReference type="CDD" id="cd24013">
    <property type="entry name" value="ASKHA_ATPase_BT3980-like"/>
    <property type="match status" value="1"/>
</dbReference>
<dbReference type="Pfam" id="PF12864">
    <property type="entry name" value="DUF3822"/>
    <property type="match status" value="1"/>
</dbReference>
<evidence type="ECO:0000313" key="2">
    <source>
        <dbReference type="Proteomes" id="UP001501725"/>
    </source>
</evidence>
<comment type="caution">
    <text evidence="1">The sequence shown here is derived from an EMBL/GenBank/DDBJ whole genome shotgun (WGS) entry which is preliminary data.</text>
</comment>
<dbReference type="Proteomes" id="UP001501725">
    <property type="component" value="Unassembled WGS sequence"/>
</dbReference>
<dbReference type="InterPro" id="IPR024213">
    <property type="entry name" value="DUF3822"/>
</dbReference>
<accession>A0ABP8GWM4</accession>
<keyword evidence="2" id="KW-1185">Reference proteome</keyword>
<sequence>MNVLFDIQGSGRPDRSLLLCEWGEGYCCMALVEPDGPRVHRLKYWSLADPLDAGTRDSLLRELEVWGRHVEKAVFCSAFPESVLVPQRYSAAAPWIELLSPLRGGAREDRIGEWQLSNHYLFPAPIDGALRASFPAAEYYHAHTTALKSYNGIDAPGQAQVHFAPGQFRVLLRKGGQLQLAQIYRYSTPLDAVYYLLKILDNAGLPHASTPIALSGLIDEHSALYRELHQYFGDLRFTAPEGVPSEEGRPAHFFTSLYNLARCVS</sequence>
<dbReference type="EMBL" id="BAABGY010000007">
    <property type="protein sequence ID" value="GAA4330983.1"/>
    <property type="molecule type" value="Genomic_DNA"/>
</dbReference>
<organism evidence="1 2">
    <name type="scientific">Flaviaesturariibacter amylovorans</name>
    <dbReference type="NCBI Taxonomy" id="1084520"/>
    <lineage>
        <taxon>Bacteria</taxon>
        <taxon>Pseudomonadati</taxon>
        <taxon>Bacteroidota</taxon>
        <taxon>Chitinophagia</taxon>
        <taxon>Chitinophagales</taxon>
        <taxon>Chitinophagaceae</taxon>
        <taxon>Flaviaestuariibacter</taxon>
    </lineage>
</organism>
<reference evidence="2" key="1">
    <citation type="journal article" date="2019" name="Int. J. Syst. Evol. Microbiol.">
        <title>The Global Catalogue of Microorganisms (GCM) 10K type strain sequencing project: providing services to taxonomists for standard genome sequencing and annotation.</title>
        <authorList>
            <consortium name="The Broad Institute Genomics Platform"/>
            <consortium name="The Broad Institute Genome Sequencing Center for Infectious Disease"/>
            <person name="Wu L."/>
            <person name="Ma J."/>
        </authorList>
    </citation>
    <scope>NUCLEOTIDE SEQUENCE [LARGE SCALE GENOMIC DNA]</scope>
    <source>
        <strain evidence="2">JCM 17919</strain>
    </source>
</reference>
<evidence type="ECO:0008006" key="3">
    <source>
        <dbReference type="Google" id="ProtNLM"/>
    </source>
</evidence>
<name>A0ABP8GWM4_9BACT</name>